<sequence>MIITTDIYEQIGSCCTTALLSEVYTSPKPGLVDRINSGAHTDMNFFTFVESIAAISPYFRNFAEIGYSFDEINEKSLDKIRPLGIKCEKAMFNATKGINTHKGAIFSLGILAAAAGYCYKKGLGFSANTVCYVSAKIAKSAEKDFLLTNDTASMTNGLKLYAAHGIRGIRGEAASGFFSVRKYALPVMQKLVLSGEYSKNDIYLQALLHLMMHVVDTNVISRCGIEAIEYVKSSVRNVLSMGGALSLHGREELFRMDEDFTKHNISPGGCADLLSVAITLYLLENI</sequence>
<comment type="similarity">
    <text evidence="5">Belongs to the CitG/MdcB family.</text>
</comment>
<dbReference type="HAMAP" id="MF_00397">
    <property type="entry name" value="CitG"/>
    <property type="match status" value="1"/>
</dbReference>
<dbReference type="Pfam" id="PF01874">
    <property type="entry name" value="CitG"/>
    <property type="match status" value="1"/>
</dbReference>
<dbReference type="HOGENOM" id="CLU_056179_1_0_9"/>
<dbReference type="GO" id="GO:0005524">
    <property type="term" value="F:ATP binding"/>
    <property type="evidence" value="ECO:0007669"/>
    <property type="project" value="UniProtKB-KW"/>
</dbReference>
<dbReference type="NCBIfam" id="TIGR03125">
    <property type="entry name" value="citrate_citG"/>
    <property type="match status" value="1"/>
</dbReference>
<dbReference type="AlphaFoldDB" id="F4LSJ6"/>
<comment type="catalytic activity">
    <reaction evidence="1 5">
        <text>3'-dephospho-CoA + ATP = 2'-(5''-triphospho-alpha-D-ribosyl)-3'-dephospho-CoA + adenine</text>
        <dbReference type="Rhea" id="RHEA:15117"/>
        <dbReference type="ChEBI" id="CHEBI:16708"/>
        <dbReference type="ChEBI" id="CHEBI:30616"/>
        <dbReference type="ChEBI" id="CHEBI:57328"/>
        <dbReference type="ChEBI" id="CHEBI:61378"/>
        <dbReference type="EC" id="2.4.2.52"/>
    </reaction>
</comment>
<dbReference type="Gene3D" id="1.10.4200.10">
    <property type="entry name" value="Triphosphoribosyl-dephospho-CoA protein"/>
    <property type="match status" value="1"/>
</dbReference>
<evidence type="ECO:0000313" key="6">
    <source>
        <dbReference type="EMBL" id="CDI40991.1"/>
    </source>
</evidence>
<dbReference type="STRING" id="1209989.TepRe1_2266"/>
<name>F4LSJ6_TEPAE</name>
<evidence type="ECO:0000256" key="2">
    <source>
        <dbReference type="ARBA" id="ARBA00022679"/>
    </source>
</evidence>
<gene>
    <name evidence="5 6" type="primary">citG</name>
    <name evidence="6" type="ordered locus">TEPIRE1_2433</name>
</gene>
<dbReference type="GO" id="GO:0046917">
    <property type="term" value="F:triphosphoribosyl-dephospho-CoA synthase activity"/>
    <property type="evidence" value="ECO:0007669"/>
    <property type="project" value="UniProtKB-UniRule"/>
</dbReference>
<dbReference type="EMBL" id="HF563609">
    <property type="protein sequence ID" value="CDI40991.1"/>
    <property type="molecule type" value="Genomic_DNA"/>
</dbReference>
<proteinExistence type="inferred from homology"/>
<accession>F4LSJ6</accession>
<dbReference type="RefSeq" id="WP_013779305.1">
    <property type="nucleotide sequence ID" value="NC_015519.1"/>
</dbReference>
<dbReference type="InterPro" id="IPR017551">
    <property type="entry name" value="TriPribosyl-deP-CoA_syn_CitG"/>
</dbReference>
<dbReference type="GO" id="GO:0051191">
    <property type="term" value="P:prosthetic group biosynthetic process"/>
    <property type="evidence" value="ECO:0007669"/>
    <property type="project" value="TreeGrafter"/>
</dbReference>
<evidence type="ECO:0000256" key="5">
    <source>
        <dbReference type="HAMAP-Rule" id="MF_00397"/>
    </source>
</evidence>
<keyword evidence="7" id="KW-1185">Reference proteome</keyword>
<reference evidence="7" key="1">
    <citation type="journal article" date="2013" name="Genome Announc.">
        <title>First genome sequence of a syntrophic acetate-oxidizing bacterium, Tepidanaerobacter acetatoxydans strain Re1.</title>
        <authorList>
            <person name="Manzoor S."/>
            <person name="Bongcam-Rudloff E."/>
            <person name="Schnurer A."/>
            <person name="Muller B."/>
        </authorList>
    </citation>
    <scope>NUCLEOTIDE SEQUENCE [LARGE SCALE GENOMIC DNA]</scope>
    <source>
        <strain evidence="7">Re1</strain>
    </source>
</reference>
<dbReference type="eggNOG" id="COG1767">
    <property type="taxonomic scope" value="Bacteria"/>
</dbReference>
<dbReference type="KEGG" id="tep:TepRe1_2266"/>
<evidence type="ECO:0000313" key="7">
    <source>
        <dbReference type="Proteomes" id="UP000010802"/>
    </source>
</evidence>
<dbReference type="PANTHER" id="PTHR30201:SF2">
    <property type="entry name" value="2-(5''-TRIPHOSPHORIBOSYL)-3'-DEPHOSPHOCOENZYME-A SYNTHASE"/>
    <property type="match status" value="1"/>
</dbReference>
<dbReference type="EC" id="2.4.2.52" evidence="5"/>
<keyword evidence="4 5" id="KW-0067">ATP-binding</keyword>
<evidence type="ECO:0000256" key="4">
    <source>
        <dbReference type="ARBA" id="ARBA00022840"/>
    </source>
</evidence>
<dbReference type="GO" id="GO:0016757">
    <property type="term" value="F:glycosyltransferase activity"/>
    <property type="evidence" value="ECO:0007669"/>
    <property type="project" value="UniProtKB-KW"/>
</dbReference>
<evidence type="ECO:0000256" key="1">
    <source>
        <dbReference type="ARBA" id="ARBA00001210"/>
    </source>
</evidence>
<evidence type="ECO:0000256" key="3">
    <source>
        <dbReference type="ARBA" id="ARBA00022741"/>
    </source>
</evidence>
<dbReference type="OrthoDB" id="114886at2"/>
<protein>
    <recommendedName>
        <fullName evidence="5">Probable 2-(5''-triphosphoribosyl)-3'-dephosphocoenzyme-A synthase</fullName>
        <shortName evidence="5">2-(5''-triphosphoribosyl)-3'-dephospho-CoA synthase</shortName>
        <ecNumber evidence="5">2.4.2.52</ecNumber>
    </recommendedName>
</protein>
<keyword evidence="6" id="KW-0328">Glycosyltransferase</keyword>
<dbReference type="Proteomes" id="UP000010802">
    <property type="component" value="Chromosome"/>
</dbReference>
<dbReference type="KEGG" id="tae:TepiRe1_2433"/>
<dbReference type="InterPro" id="IPR002736">
    <property type="entry name" value="CitG"/>
</dbReference>
<dbReference type="PANTHER" id="PTHR30201">
    <property type="entry name" value="TRIPHOSPHORIBOSYL-DEPHOSPHO-COA SYNTHASE"/>
    <property type="match status" value="1"/>
</dbReference>
<keyword evidence="2 5" id="KW-0808">Transferase</keyword>
<organism evidence="6 7">
    <name type="scientific">Tepidanaerobacter acetatoxydans (strain DSM 21804 / JCM 16047 / Re1)</name>
    <dbReference type="NCBI Taxonomy" id="1209989"/>
    <lineage>
        <taxon>Bacteria</taxon>
        <taxon>Bacillati</taxon>
        <taxon>Bacillota</taxon>
        <taxon>Clostridia</taxon>
        <taxon>Thermosediminibacterales</taxon>
        <taxon>Tepidanaerobacteraceae</taxon>
        <taxon>Tepidanaerobacter</taxon>
    </lineage>
</organism>
<keyword evidence="3 5" id="KW-0547">Nucleotide-binding</keyword>